<gene>
    <name evidence="1" type="ORF">CPEL01642_LOCUS21172</name>
</gene>
<organism evidence="1">
    <name type="scientific">Coccolithus braarudii</name>
    <dbReference type="NCBI Taxonomy" id="221442"/>
    <lineage>
        <taxon>Eukaryota</taxon>
        <taxon>Haptista</taxon>
        <taxon>Haptophyta</taxon>
        <taxon>Prymnesiophyceae</taxon>
        <taxon>Coccolithales</taxon>
        <taxon>Coccolithaceae</taxon>
        <taxon>Coccolithus</taxon>
    </lineage>
</organism>
<reference evidence="1" key="1">
    <citation type="submission" date="2021-01" db="EMBL/GenBank/DDBJ databases">
        <authorList>
            <person name="Corre E."/>
            <person name="Pelletier E."/>
            <person name="Niang G."/>
            <person name="Scheremetjew M."/>
            <person name="Finn R."/>
            <person name="Kale V."/>
            <person name="Holt S."/>
            <person name="Cochrane G."/>
            <person name="Meng A."/>
            <person name="Brown T."/>
            <person name="Cohen L."/>
        </authorList>
    </citation>
    <scope>NUCLEOTIDE SEQUENCE</scope>
    <source>
        <strain evidence="1">PLY182g</strain>
    </source>
</reference>
<name>A0A7S0LN80_9EUKA</name>
<dbReference type="EMBL" id="HBEY01044180">
    <property type="protein sequence ID" value="CAD8617791.1"/>
    <property type="molecule type" value="Transcribed_RNA"/>
</dbReference>
<evidence type="ECO:0000313" key="1">
    <source>
        <dbReference type="EMBL" id="CAD8617791.1"/>
    </source>
</evidence>
<accession>A0A7S0LN80</accession>
<proteinExistence type="predicted"/>
<sequence length="173" mass="19553">MFCACPPCTLLDFDHCERTAQVGRMRPVTVPLPRGAPSRIAQIASLEEWAALLKPGWVVGVRVASDELRIEGPVWLRLIDSEAFEMPEDMVHSSDTIPAGWIVVRGRWYEQVQLRPRGYRLQKGESRLILVDTMIRRPGIHFNGGAPGKAPRETKSGLQILHEDRYNLLNESK</sequence>
<dbReference type="AlphaFoldDB" id="A0A7S0LN80"/>
<protein>
    <submittedName>
        <fullName evidence="1">Uncharacterized protein</fullName>
    </submittedName>
</protein>